<organism evidence="2">
    <name type="scientific">Oryza glumipatula</name>
    <dbReference type="NCBI Taxonomy" id="40148"/>
    <lineage>
        <taxon>Eukaryota</taxon>
        <taxon>Viridiplantae</taxon>
        <taxon>Streptophyta</taxon>
        <taxon>Embryophyta</taxon>
        <taxon>Tracheophyta</taxon>
        <taxon>Spermatophyta</taxon>
        <taxon>Magnoliopsida</taxon>
        <taxon>Liliopsida</taxon>
        <taxon>Poales</taxon>
        <taxon>Poaceae</taxon>
        <taxon>BOP clade</taxon>
        <taxon>Oryzoideae</taxon>
        <taxon>Oryzeae</taxon>
        <taxon>Oryzinae</taxon>
        <taxon>Oryza</taxon>
    </lineage>
</organism>
<accession>A0A0D9ZVG0</accession>
<dbReference type="Proteomes" id="UP000026961">
    <property type="component" value="Chromosome 5"/>
</dbReference>
<evidence type="ECO:0000313" key="3">
    <source>
        <dbReference type="Proteomes" id="UP000026961"/>
    </source>
</evidence>
<feature type="region of interest" description="Disordered" evidence="1">
    <location>
        <begin position="1"/>
        <end position="21"/>
    </location>
</feature>
<reference evidence="2" key="2">
    <citation type="submission" date="2018-05" db="EMBL/GenBank/DDBJ databases">
        <title>OgluRS3 (Oryza glumaepatula Reference Sequence Version 3).</title>
        <authorList>
            <person name="Zhang J."/>
            <person name="Kudrna D."/>
            <person name="Lee S."/>
            <person name="Talag J."/>
            <person name="Welchert J."/>
            <person name="Wing R.A."/>
        </authorList>
    </citation>
    <scope>NUCLEOTIDE SEQUENCE [LARGE SCALE GENOMIC DNA]</scope>
</reference>
<protein>
    <submittedName>
        <fullName evidence="2">Uncharacterized protein</fullName>
    </submittedName>
</protein>
<feature type="compositionally biased region" description="Polar residues" evidence="1">
    <location>
        <begin position="1"/>
        <end position="11"/>
    </location>
</feature>
<evidence type="ECO:0000256" key="1">
    <source>
        <dbReference type="SAM" id="MobiDB-lite"/>
    </source>
</evidence>
<evidence type="ECO:0000313" key="2">
    <source>
        <dbReference type="EnsemblPlants" id="OGLUM05G06720.6"/>
    </source>
</evidence>
<proteinExistence type="predicted"/>
<name>A0A0D9ZVG0_9ORYZ</name>
<dbReference type="Gramene" id="OGLUM05G06720.6">
    <property type="protein sequence ID" value="OGLUM05G06720.6"/>
    <property type="gene ID" value="OGLUM05G06720"/>
</dbReference>
<keyword evidence="3" id="KW-1185">Reference proteome</keyword>
<reference evidence="2" key="1">
    <citation type="submission" date="2015-04" db="UniProtKB">
        <authorList>
            <consortium name="EnsemblPlants"/>
        </authorList>
    </citation>
    <scope>IDENTIFICATION</scope>
</reference>
<dbReference type="EnsemblPlants" id="OGLUM05G06720.6">
    <property type="protein sequence ID" value="OGLUM05G06720.6"/>
    <property type="gene ID" value="OGLUM05G06720"/>
</dbReference>
<dbReference type="HOGENOM" id="CLU_2516316_0_0_1"/>
<sequence>MNCSVSPTSGQPRDPAGGRALQAAAVDRAASRRTMAVTSSAAATVAAYNGQETPPPAASGCMAAGVASCVTVRIELGGQIPMKKR</sequence>
<dbReference type="AlphaFoldDB" id="A0A0D9ZVG0"/>